<organism evidence="1">
    <name type="scientific">Castor canadensis</name>
    <name type="common">American beaver</name>
    <dbReference type="NCBI Taxonomy" id="51338"/>
    <lineage>
        <taxon>Eukaryota</taxon>
        <taxon>Metazoa</taxon>
        <taxon>Chordata</taxon>
        <taxon>Craniata</taxon>
        <taxon>Vertebrata</taxon>
        <taxon>Euteleostomi</taxon>
        <taxon>Mammalia</taxon>
        <taxon>Eutheria</taxon>
        <taxon>Euarchontoglires</taxon>
        <taxon>Glires</taxon>
        <taxon>Rodentia</taxon>
        <taxon>Castorimorpha</taxon>
        <taxon>Castoridae</taxon>
        <taxon>Castor</taxon>
    </lineage>
</organism>
<reference evidence="1" key="1">
    <citation type="submission" date="2023-09" db="UniProtKB">
        <authorList>
            <consortium name="Ensembl"/>
        </authorList>
    </citation>
    <scope>IDENTIFICATION</scope>
</reference>
<proteinExistence type="predicted"/>
<protein>
    <submittedName>
        <fullName evidence="1">Uncharacterized protein</fullName>
    </submittedName>
</protein>
<name>A0A8C0X404_CASCN</name>
<dbReference type="UniPathway" id="UPA00378"/>
<dbReference type="AlphaFoldDB" id="A0A8C0X404"/>
<accession>A0A8C0X404</accession>
<dbReference type="Ensembl" id="ENSCCNT00000028268.1">
    <property type="protein sequence ID" value="ENSCCNP00000022033.1"/>
    <property type="gene ID" value="ENSCCNG00000021728.1"/>
</dbReference>
<evidence type="ECO:0000313" key="1">
    <source>
        <dbReference type="Ensembl" id="ENSCCNP00000022033.1"/>
    </source>
</evidence>
<sequence>MWAPSRRHHCLAFLMVCVLSAISFVLHLHQGLFQNALDLSALRPDRHLQKSPVAFVCLLEHTTGSQHFLSSLSGTA</sequence>